<gene>
    <name evidence="1" type="ORF">STRTUCAR8_05323</name>
</gene>
<dbReference type="Gene3D" id="2.30.320.10">
    <property type="entry name" value="YwqG-like"/>
    <property type="match status" value="1"/>
</dbReference>
<name>L7F7D4_STRT8</name>
<dbReference type="PATRIC" id="fig|698760.3.peg.4292"/>
<organism evidence="1 2">
    <name type="scientific">Streptomyces turgidiscabies (strain Car8)</name>
    <dbReference type="NCBI Taxonomy" id="698760"/>
    <lineage>
        <taxon>Bacteria</taxon>
        <taxon>Bacillati</taxon>
        <taxon>Actinomycetota</taxon>
        <taxon>Actinomycetes</taxon>
        <taxon>Kitasatosporales</taxon>
        <taxon>Streptomycetaceae</taxon>
        <taxon>Streptomyces</taxon>
    </lineage>
</organism>
<evidence type="ECO:0000313" key="1">
    <source>
        <dbReference type="EMBL" id="ELP66966.1"/>
    </source>
</evidence>
<protein>
    <recommendedName>
        <fullName evidence="3">DUF1963 domain-containing protein</fullName>
    </recommendedName>
</protein>
<dbReference type="AlphaFoldDB" id="L7F7D4"/>
<reference evidence="1 2" key="1">
    <citation type="journal article" date="2011" name="Plasmid">
        <title>Streptomyces turgidiscabies Car8 contains a modular pathogenicity island that shares virulence genes with other actinobacterial plant pathogens.</title>
        <authorList>
            <person name="Huguet-Tapia J.C."/>
            <person name="Badger J.H."/>
            <person name="Loria R."/>
            <person name="Pettis G.S."/>
        </authorList>
    </citation>
    <scope>NUCLEOTIDE SEQUENCE [LARGE SCALE GENOMIC DNA]</scope>
    <source>
        <strain evidence="1 2">Car8</strain>
    </source>
</reference>
<evidence type="ECO:0000313" key="2">
    <source>
        <dbReference type="Proteomes" id="UP000010931"/>
    </source>
</evidence>
<dbReference type="STRING" id="85558.T45_01073"/>
<keyword evidence="2" id="KW-1185">Reference proteome</keyword>
<comment type="caution">
    <text evidence="1">The sequence shown here is derived from an EMBL/GenBank/DDBJ whole genome shotgun (WGS) entry which is preliminary data.</text>
</comment>
<accession>L7F7D4</accession>
<dbReference type="GeneID" id="97399606"/>
<dbReference type="Proteomes" id="UP000010931">
    <property type="component" value="Unassembled WGS sequence"/>
</dbReference>
<proteinExistence type="predicted"/>
<sequence length="338" mass="37798">MTRTTPPRPLDLTAVFPELATMSRNVTRLHPRSGSPTIEDSSLGGPLLWPQNEPWPTCTRSHEVYEVEELETVRASHHLSVARWAQPDDERQLTFEEQAILDRDEPKKIDSPYAGPVPLLPVAQLYARDVPGLPCPDDADLMQILWCPFMDHDDEFPAIHVRWRRADEVTAVLSPPPEPTVIERADYWPAPCVLHPEQASEYPAVEQLPAAVGADIRARVDAWQEETGHYYVEFAVAPGWKVGGWGVVSSDDRDSADPPCCECGSLTEPLFTIGLSEWNGHDAGGWRPIEDTDADDRPGYPPVGDPTGIELGDEQLQVYRCAKSYEHPPVTERVYRVL</sequence>
<dbReference type="RefSeq" id="WP_006377930.1">
    <property type="nucleotide sequence ID" value="NZ_AEJB01000318.1"/>
</dbReference>
<evidence type="ECO:0008006" key="3">
    <source>
        <dbReference type="Google" id="ProtNLM"/>
    </source>
</evidence>
<dbReference type="EMBL" id="AEJB01000318">
    <property type="protein sequence ID" value="ELP66966.1"/>
    <property type="molecule type" value="Genomic_DNA"/>
</dbReference>